<reference evidence="4" key="1">
    <citation type="journal article" date="2014" name="Front. Microbiol.">
        <title>High frequency of phylogenetically diverse reductive dehalogenase-homologous genes in deep subseafloor sedimentary metagenomes.</title>
        <authorList>
            <person name="Kawai M."/>
            <person name="Futagami T."/>
            <person name="Toyoda A."/>
            <person name="Takaki Y."/>
            <person name="Nishi S."/>
            <person name="Hori S."/>
            <person name="Arai W."/>
            <person name="Tsubouchi T."/>
            <person name="Morono Y."/>
            <person name="Uchiyama I."/>
            <person name="Ito T."/>
            <person name="Fujiyama A."/>
            <person name="Inagaki F."/>
            <person name="Takami H."/>
        </authorList>
    </citation>
    <scope>NUCLEOTIDE SEQUENCE</scope>
    <source>
        <strain evidence="4">Expedition CK06-06</strain>
    </source>
</reference>
<evidence type="ECO:0000259" key="3">
    <source>
        <dbReference type="SMART" id="SM00937"/>
    </source>
</evidence>
<sequence>MRQLGVKKNLVHNWRQLEREVADLYDMATLAVEEGDYSLKAEMQQELKKLASQFERLESQLIFSGDYDARNAMLALHSGAGGTESQDWVNMLLRMYLRWAERHDYQAEILDVSPGEEAGIKSAIVEVKGNYAYGYLKCEHGVHRLVRLSPFDADHARHTSFALVEVLPEAEKELDIQISPEDLRIDTFRSSGPGGQHMQKTSSA</sequence>
<comment type="caution">
    <text evidence="4">The sequence shown here is derived from an EMBL/GenBank/DDBJ whole genome shotgun (WGS) entry which is preliminary data.</text>
</comment>
<dbReference type="Pfam" id="PF03462">
    <property type="entry name" value="PCRF"/>
    <property type="match status" value="1"/>
</dbReference>
<protein>
    <recommendedName>
        <fullName evidence="3">Peptide chain release factor domain-containing protein</fullName>
    </recommendedName>
</protein>
<dbReference type="Gene3D" id="3.30.160.20">
    <property type="match status" value="1"/>
</dbReference>
<comment type="similarity">
    <text evidence="1">Belongs to the prokaryotic/mitochondrial release factor family.</text>
</comment>
<dbReference type="InterPro" id="IPR000352">
    <property type="entry name" value="Pep_chain_release_fac_I"/>
</dbReference>
<dbReference type="InterPro" id="IPR005139">
    <property type="entry name" value="PCRF"/>
</dbReference>
<dbReference type="Gene3D" id="1.20.58.410">
    <property type="entry name" value="Release factor"/>
    <property type="match status" value="1"/>
</dbReference>
<accession>X1P9Q2</accession>
<dbReference type="GO" id="GO:0005737">
    <property type="term" value="C:cytoplasm"/>
    <property type="evidence" value="ECO:0007669"/>
    <property type="project" value="UniProtKB-ARBA"/>
</dbReference>
<dbReference type="Pfam" id="PF00472">
    <property type="entry name" value="RF-1"/>
    <property type="match status" value="1"/>
</dbReference>
<dbReference type="GO" id="GO:0003747">
    <property type="term" value="F:translation release factor activity"/>
    <property type="evidence" value="ECO:0007669"/>
    <property type="project" value="InterPro"/>
</dbReference>
<dbReference type="SMART" id="SM00937">
    <property type="entry name" value="PCRF"/>
    <property type="match status" value="1"/>
</dbReference>
<name>X1P9Q2_9ZZZZ</name>
<evidence type="ECO:0000256" key="1">
    <source>
        <dbReference type="ARBA" id="ARBA00010835"/>
    </source>
</evidence>
<feature type="region of interest" description="Disordered" evidence="2">
    <location>
        <begin position="185"/>
        <end position="204"/>
    </location>
</feature>
<dbReference type="SUPFAM" id="SSF75620">
    <property type="entry name" value="Release factor"/>
    <property type="match status" value="1"/>
</dbReference>
<dbReference type="AlphaFoldDB" id="X1P9Q2"/>
<proteinExistence type="inferred from homology"/>
<feature type="non-terminal residue" evidence="4">
    <location>
        <position position="204"/>
    </location>
</feature>
<dbReference type="PANTHER" id="PTHR43116">
    <property type="entry name" value="PEPTIDE CHAIN RELEASE FACTOR 2"/>
    <property type="match status" value="1"/>
</dbReference>
<evidence type="ECO:0000256" key="2">
    <source>
        <dbReference type="SAM" id="MobiDB-lite"/>
    </source>
</evidence>
<dbReference type="InterPro" id="IPR045853">
    <property type="entry name" value="Pep_chain_release_fac_I_sf"/>
</dbReference>
<organism evidence="4">
    <name type="scientific">marine sediment metagenome</name>
    <dbReference type="NCBI Taxonomy" id="412755"/>
    <lineage>
        <taxon>unclassified sequences</taxon>
        <taxon>metagenomes</taxon>
        <taxon>ecological metagenomes</taxon>
    </lineage>
</organism>
<dbReference type="EMBL" id="BARV01021791">
    <property type="protein sequence ID" value="GAI27654.1"/>
    <property type="molecule type" value="Genomic_DNA"/>
</dbReference>
<feature type="domain" description="Peptide chain release factor" evidence="3">
    <location>
        <begin position="29"/>
        <end position="139"/>
    </location>
</feature>
<dbReference type="Gene3D" id="3.30.70.1660">
    <property type="match status" value="1"/>
</dbReference>
<dbReference type="PANTHER" id="PTHR43116:SF3">
    <property type="entry name" value="CLASS I PEPTIDE CHAIN RELEASE FACTOR"/>
    <property type="match status" value="1"/>
</dbReference>
<gene>
    <name evidence="4" type="ORF">S06H3_36031</name>
</gene>
<evidence type="ECO:0000313" key="4">
    <source>
        <dbReference type="EMBL" id="GAI27654.1"/>
    </source>
</evidence>